<protein>
    <submittedName>
        <fullName evidence="2">Uncharacterized protein</fullName>
    </submittedName>
</protein>
<dbReference type="VEuPathDB" id="FungiDB:ASPTUDRAFT_790823"/>
<feature type="region of interest" description="Disordered" evidence="1">
    <location>
        <begin position="1"/>
        <end position="20"/>
    </location>
</feature>
<sequence>MLVDRTSSPRTNHIYHNTSRPSLAHSNQNIRWHHLEINWLDYSPTCIIKPIKHISPHRWNNRSSCTMKISDPIQLAQRTFPDLIIHGTGSPYYTYQNHLLQYSIYLSTLVKLKIISQKSKTGNTFVRQTRYGRCTCTEPHLDPELKITSDACML</sequence>
<evidence type="ECO:0000313" key="3">
    <source>
        <dbReference type="Proteomes" id="UP000184304"/>
    </source>
</evidence>
<dbReference type="AlphaFoldDB" id="A0A1L9MVM6"/>
<keyword evidence="3" id="KW-1185">Reference proteome</keyword>
<name>A0A1L9MVM6_ASPTC</name>
<dbReference type="EMBL" id="KV878206">
    <property type="protein sequence ID" value="OJI80935.1"/>
    <property type="molecule type" value="Genomic_DNA"/>
</dbReference>
<evidence type="ECO:0000313" key="2">
    <source>
        <dbReference type="EMBL" id="OJI80935.1"/>
    </source>
</evidence>
<dbReference type="Proteomes" id="UP000184304">
    <property type="component" value="Unassembled WGS sequence"/>
</dbReference>
<proteinExistence type="predicted"/>
<reference evidence="3" key="1">
    <citation type="journal article" date="2017" name="Genome Biol.">
        <title>Comparative genomics reveals high biological diversity and specific adaptations in the industrially and medically important fungal genus Aspergillus.</title>
        <authorList>
            <person name="de Vries R.P."/>
            <person name="Riley R."/>
            <person name="Wiebenga A."/>
            <person name="Aguilar-Osorio G."/>
            <person name="Amillis S."/>
            <person name="Uchima C.A."/>
            <person name="Anderluh G."/>
            <person name="Asadollahi M."/>
            <person name="Askin M."/>
            <person name="Barry K."/>
            <person name="Battaglia E."/>
            <person name="Bayram O."/>
            <person name="Benocci T."/>
            <person name="Braus-Stromeyer S.A."/>
            <person name="Caldana C."/>
            <person name="Canovas D."/>
            <person name="Cerqueira G.C."/>
            <person name="Chen F."/>
            <person name="Chen W."/>
            <person name="Choi C."/>
            <person name="Clum A."/>
            <person name="Dos Santos R.A."/>
            <person name="Damasio A.R."/>
            <person name="Diallinas G."/>
            <person name="Emri T."/>
            <person name="Fekete E."/>
            <person name="Flipphi M."/>
            <person name="Freyberg S."/>
            <person name="Gallo A."/>
            <person name="Gournas C."/>
            <person name="Habgood R."/>
            <person name="Hainaut M."/>
            <person name="Harispe M.L."/>
            <person name="Henrissat B."/>
            <person name="Hilden K.S."/>
            <person name="Hope R."/>
            <person name="Hossain A."/>
            <person name="Karabika E."/>
            <person name="Karaffa L."/>
            <person name="Karanyi Z."/>
            <person name="Krasevec N."/>
            <person name="Kuo A."/>
            <person name="Kusch H."/>
            <person name="LaButti K."/>
            <person name="Lagendijk E.L."/>
            <person name="Lapidus A."/>
            <person name="Levasseur A."/>
            <person name="Lindquist E."/>
            <person name="Lipzen A."/>
            <person name="Logrieco A.F."/>
            <person name="MacCabe A."/>
            <person name="Maekelae M.R."/>
            <person name="Malavazi I."/>
            <person name="Melin P."/>
            <person name="Meyer V."/>
            <person name="Mielnichuk N."/>
            <person name="Miskei M."/>
            <person name="Molnar A.P."/>
            <person name="Mule G."/>
            <person name="Ngan C.Y."/>
            <person name="Orejas M."/>
            <person name="Orosz E."/>
            <person name="Ouedraogo J.P."/>
            <person name="Overkamp K.M."/>
            <person name="Park H.-S."/>
            <person name="Perrone G."/>
            <person name="Piumi F."/>
            <person name="Punt P.J."/>
            <person name="Ram A.F."/>
            <person name="Ramon A."/>
            <person name="Rauscher S."/>
            <person name="Record E."/>
            <person name="Riano-Pachon D.M."/>
            <person name="Robert V."/>
            <person name="Roehrig J."/>
            <person name="Ruller R."/>
            <person name="Salamov A."/>
            <person name="Salih N.S."/>
            <person name="Samson R.A."/>
            <person name="Sandor E."/>
            <person name="Sanguinetti M."/>
            <person name="Schuetze T."/>
            <person name="Sepcic K."/>
            <person name="Shelest E."/>
            <person name="Sherlock G."/>
            <person name="Sophianopoulou V."/>
            <person name="Squina F.M."/>
            <person name="Sun H."/>
            <person name="Susca A."/>
            <person name="Todd R.B."/>
            <person name="Tsang A."/>
            <person name="Unkles S.E."/>
            <person name="van de Wiele N."/>
            <person name="van Rossen-Uffink D."/>
            <person name="Oliveira J.V."/>
            <person name="Vesth T.C."/>
            <person name="Visser J."/>
            <person name="Yu J.-H."/>
            <person name="Zhou M."/>
            <person name="Andersen M.R."/>
            <person name="Archer D.B."/>
            <person name="Baker S.E."/>
            <person name="Benoit I."/>
            <person name="Brakhage A.A."/>
            <person name="Braus G.H."/>
            <person name="Fischer R."/>
            <person name="Frisvad J.C."/>
            <person name="Goldman G.H."/>
            <person name="Houbraken J."/>
            <person name="Oakley B."/>
            <person name="Pocsi I."/>
            <person name="Scazzocchio C."/>
            <person name="Seiboth B."/>
            <person name="vanKuyk P.A."/>
            <person name="Wortman J."/>
            <person name="Dyer P.S."/>
            <person name="Grigoriev I.V."/>
        </authorList>
    </citation>
    <scope>NUCLEOTIDE SEQUENCE [LARGE SCALE GENOMIC DNA]</scope>
    <source>
        <strain evidence="3">CBS 134.48</strain>
    </source>
</reference>
<evidence type="ECO:0000256" key="1">
    <source>
        <dbReference type="SAM" id="MobiDB-lite"/>
    </source>
</evidence>
<accession>A0A1L9MVM6</accession>
<gene>
    <name evidence="2" type="ORF">ASPTUDRAFT_790823</name>
</gene>
<organism evidence="2 3">
    <name type="scientific">Aspergillus tubingensis (strain CBS 134.48)</name>
    <dbReference type="NCBI Taxonomy" id="767770"/>
    <lineage>
        <taxon>Eukaryota</taxon>
        <taxon>Fungi</taxon>
        <taxon>Dikarya</taxon>
        <taxon>Ascomycota</taxon>
        <taxon>Pezizomycotina</taxon>
        <taxon>Eurotiomycetes</taxon>
        <taxon>Eurotiomycetidae</taxon>
        <taxon>Eurotiales</taxon>
        <taxon>Aspergillaceae</taxon>
        <taxon>Aspergillus</taxon>
        <taxon>Aspergillus subgen. Circumdati</taxon>
    </lineage>
</organism>